<accession>A0A0W0UJS1</accession>
<dbReference type="InterPro" id="IPR003781">
    <property type="entry name" value="CoA-bd"/>
</dbReference>
<evidence type="ECO:0000259" key="1">
    <source>
        <dbReference type="SMART" id="SM00881"/>
    </source>
</evidence>
<dbReference type="PANTHER" id="PTHR33303:SF2">
    <property type="entry name" value="COA-BINDING DOMAIN-CONTAINING PROTEIN"/>
    <property type="match status" value="1"/>
</dbReference>
<organism evidence="2 3">
    <name type="scientific">Legionella jamestowniensis</name>
    <dbReference type="NCBI Taxonomy" id="455"/>
    <lineage>
        <taxon>Bacteria</taxon>
        <taxon>Pseudomonadati</taxon>
        <taxon>Pseudomonadota</taxon>
        <taxon>Gammaproteobacteria</taxon>
        <taxon>Legionellales</taxon>
        <taxon>Legionellaceae</taxon>
        <taxon>Legionella</taxon>
    </lineage>
</organism>
<dbReference type="STRING" id="455.Ljam_2080"/>
<dbReference type="SMART" id="SM00881">
    <property type="entry name" value="CoA_binding"/>
    <property type="match status" value="1"/>
</dbReference>
<gene>
    <name evidence="2" type="ORF">Ljam_2080</name>
</gene>
<evidence type="ECO:0000313" key="3">
    <source>
        <dbReference type="Proteomes" id="UP000054715"/>
    </source>
</evidence>
<dbReference type="Gene3D" id="3.40.50.720">
    <property type="entry name" value="NAD(P)-binding Rossmann-like Domain"/>
    <property type="match status" value="1"/>
</dbReference>
<reference evidence="2 3" key="1">
    <citation type="submission" date="2015-11" db="EMBL/GenBank/DDBJ databases">
        <title>Genomic analysis of 38 Legionella species identifies large and diverse effector repertoires.</title>
        <authorList>
            <person name="Burstein D."/>
            <person name="Amaro F."/>
            <person name="Zusman T."/>
            <person name="Lifshitz Z."/>
            <person name="Cohen O."/>
            <person name="Gilbert J.A."/>
            <person name="Pupko T."/>
            <person name="Shuman H.A."/>
            <person name="Segal G."/>
        </authorList>
    </citation>
    <scope>NUCLEOTIDE SEQUENCE [LARGE SCALE GENOMIC DNA]</scope>
    <source>
        <strain evidence="2 3">JA-26-G1-E2</strain>
    </source>
</reference>
<feature type="domain" description="CoA-binding" evidence="1">
    <location>
        <begin position="12"/>
        <end position="104"/>
    </location>
</feature>
<dbReference type="Pfam" id="PF13380">
    <property type="entry name" value="CoA_binding_2"/>
    <property type="match status" value="1"/>
</dbReference>
<proteinExistence type="predicted"/>
<dbReference type="AlphaFoldDB" id="A0A0W0UJS1"/>
<dbReference type="PATRIC" id="fig|455.5.peg.2192"/>
<name>A0A0W0UJS1_9GAMM</name>
<sequence length="136" mass="14755">MKMNLETQINQFLSSSAYGVVGASSRRHKFGNKVLRCYLQHGKTAYPVNPREAVIEGIASVGSVNDLPAEVESISIITPAAVTEKTVEDAIAKGIKNIWMQPGAESEKAIEMCKKHRVNVIAGGPCLLVELGFRDE</sequence>
<dbReference type="Proteomes" id="UP000054715">
    <property type="component" value="Unassembled WGS sequence"/>
</dbReference>
<comment type="caution">
    <text evidence="2">The sequence shown here is derived from an EMBL/GenBank/DDBJ whole genome shotgun (WGS) entry which is preliminary data.</text>
</comment>
<dbReference type="RefSeq" id="WP_202967568.1">
    <property type="nucleotide sequence ID" value="NZ_CAAAJF010000002.1"/>
</dbReference>
<dbReference type="PANTHER" id="PTHR33303">
    <property type="entry name" value="CYTOPLASMIC PROTEIN-RELATED"/>
    <property type="match status" value="1"/>
</dbReference>
<dbReference type="EMBL" id="LNYG01000013">
    <property type="protein sequence ID" value="KTD07885.1"/>
    <property type="molecule type" value="Genomic_DNA"/>
</dbReference>
<evidence type="ECO:0000313" key="2">
    <source>
        <dbReference type="EMBL" id="KTD07885.1"/>
    </source>
</evidence>
<protein>
    <submittedName>
        <fullName evidence="2">CoA-binding protein</fullName>
    </submittedName>
</protein>
<dbReference type="SUPFAM" id="SSF51735">
    <property type="entry name" value="NAD(P)-binding Rossmann-fold domains"/>
    <property type="match status" value="1"/>
</dbReference>
<dbReference type="InterPro" id="IPR036291">
    <property type="entry name" value="NAD(P)-bd_dom_sf"/>
</dbReference>